<gene>
    <name evidence="2" type="ORF">Fot_31991</name>
</gene>
<feature type="transmembrane region" description="Helical" evidence="1">
    <location>
        <begin position="35"/>
        <end position="58"/>
    </location>
</feature>
<name>A0ABD1T6L0_9LAMI</name>
<keyword evidence="1" id="KW-0812">Transmembrane</keyword>
<evidence type="ECO:0000256" key="1">
    <source>
        <dbReference type="SAM" id="Phobius"/>
    </source>
</evidence>
<dbReference type="EMBL" id="JBFOLJ010000009">
    <property type="protein sequence ID" value="KAL2508344.1"/>
    <property type="molecule type" value="Genomic_DNA"/>
</dbReference>
<accession>A0ABD1T6L0</accession>
<proteinExistence type="predicted"/>
<dbReference type="Proteomes" id="UP001604277">
    <property type="component" value="Unassembled WGS sequence"/>
</dbReference>
<keyword evidence="1" id="KW-0472">Membrane</keyword>
<organism evidence="2 3">
    <name type="scientific">Forsythia ovata</name>
    <dbReference type="NCBI Taxonomy" id="205694"/>
    <lineage>
        <taxon>Eukaryota</taxon>
        <taxon>Viridiplantae</taxon>
        <taxon>Streptophyta</taxon>
        <taxon>Embryophyta</taxon>
        <taxon>Tracheophyta</taxon>
        <taxon>Spermatophyta</taxon>
        <taxon>Magnoliopsida</taxon>
        <taxon>eudicotyledons</taxon>
        <taxon>Gunneridae</taxon>
        <taxon>Pentapetalae</taxon>
        <taxon>asterids</taxon>
        <taxon>lamiids</taxon>
        <taxon>Lamiales</taxon>
        <taxon>Oleaceae</taxon>
        <taxon>Forsythieae</taxon>
        <taxon>Forsythia</taxon>
    </lineage>
</organism>
<evidence type="ECO:0000313" key="2">
    <source>
        <dbReference type="EMBL" id="KAL2508344.1"/>
    </source>
</evidence>
<keyword evidence="3" id="KW-1185">Reference proteome</keyword>
<sequence length="112" mass="12817">MKAHIEHLEVVEKLQLFDALINLARCPRFRRHFDFFFQLQTIFSIMLVAPLIGSIIGFCLSCQEVLASFEVIRVFSFSLSLLTHSLLKNFKSVNALLVFHMSTEISVDTVVV</sequence>
<reference evidence="3" key="1">
    <citation type="submission" date="2024-07" db="EMBL/GenBank/DDBJ databases">
        <title>Two chromosome-level genome assemblies of Korean endemic species Abeliophyllum distichum and Forsythia ovata (Oleaceae).</title>
        <authorList>
            <person name="Jang H."/>
        </authorList>
    </citation>
    <scope>NUCLEOTIDE SEQUENCE [LARGE SCALE GENOMIC DNA]</scope>
</reference>
<protein>
    <submittedName>
        <fullName evidence="2">Uncharacterized protein</fullName>
    </submittedName>
</protein>
<keyword evidence="1" id="KW-1133">Transmembrane helix</keyword>
<evidence type="ECO:0000313" key="3">
    <source>
        <dbReference type="Proteomes" id="UP001604277"/>
    </source>
</evidence>
<dbReference type="AlphaFoldDB" id="A0ABD1T6L0"/>
<comment type="caution">
    <text evidence="2">The sequence shown here is derived from an EMBL/GenBank/DDBJ whole genome shotgun (WGS) entry which is preliminary data.</text>
</comment>